<feature type="region of interest" description="Disordered" evidence="1">
    <location>
        <begin position="1"/>
        <end position="23"/>
    </location>
</feature>
<proteinExistence type="predicted"/>
<keyword evidence="3" id="KW-1185">Reference proteome</keyword>
<gene>
    <name evidence="2" type="ORF">ANN_09166</name>
</gene>
<dbReference type="Proteomes" id="UP001148838">
    <property type="component" value="Unassembled WGS sequence"/>
</dbReference>
<reference evidence="2 3" key="1">
    <citation type="journal article" date="2022" name="Allergy">
        <title>Genome assembly and annotation of Periplaneta americana reveal a comprehensive cockroach allergen profile.</title>
        <authorList>
            <person name="Wang L."/>
            <person name="Xiong Q."/>
            <person name="Saelim N."/>
            <person name="Wang L."/>
            <person name="Nong W."/>
            <person name="Wan A.T."/>
            <person name="Shi M."/>
            <person name="Liu X."/>
            <person name="Cao Q."/>
            <person name="Hui J.H.L."/>
            <person name="Sookrung N."/>
            <person name="Leung T.F."/>
            <person name="Tungtrongchitr A."/>
            <person name="Tsui S.K.W."/>
        </authorList>
    </citation>
    <scope>NUCLEOTIDE SEQUENCE [LARGE SCALE GENOMIC DNA]</scope>
    <source>
        <strain evidence="2">PWHHKU_190912</strain>
    </source>
</reference>
<sequence>MAGLCEGGNEPPGSLKAIKDHPERLPQWPITVQQKEYNKATGMAQLVKALACRSEVTFGRGFDPRLG</sequence>
<evidence type="ECO:0000313" key="2">
    <source>
        <dbReference type="EMBL" id="KAJ4447165.1"/>
    </source>
</evidence>
<organism evidence="2 3">
    <name type="scientific">Periplaneta americana</name>
    <name type="common">American cockroach</name>
    <name type="synonym">Blatta americana</name>
    <dbReference type="NCBI Taxonomy" id="6978"/>
    <lineage>
        <taxon>Eukaryota</taxon>
        <taxon>Metazoa</taxon>
        <taxon>Ecdysozoa</taxon>
        <taxon>Arthropoda</taxon>
        <taxon>Hexapoda</taxon>
        <taxon>Insecta</taxon>
        <taxon>Pterygota</taxon>
        <taxon>Neoptera</taxon>
        <taxon>Polyneoptera</taxon>
        <taxon>Dictyoptera</taxon>
        <taxon>Blattodea</taxon>
        <taxon>Blattoidea</taxon>
        <taxon>Blattidae</taxon>
        <taxon>Blattinae</taxon>
        <taxon>Periplaneta</taxon>
    </lineage>
</organism>
<dbReference type="EMBL" id="JAJSOF020000005">
    <property type="protein sequence ID" value="KAJ4447165.1"/>
    <property type="molecule type" value="Genomic_DNA"/>
</dbReference>
<protein>
    <submittedName>
        <fullName evidence="2">Uncharacterized protein</fullName>
    </submittedName>
</protein>
<evidence type="ECO:0000256" key="1">
    <source>
        <dbReference type="SAM" id="MobiDB-lite"/>
    </source>
</evidence>
<accession>A0ABQ8TP49</accession>
<comment type="caution">
    <text evidence="2">The sequence shown here is derived from an EMBL/GenBank/DDBJ whole genome shotgun (WGS) entry which is preliminary data.</text>
</comment>
<name>A0ABQ8TP49_PERAM</name>
<evidence type="ECO:0000313" key="3">
    <source>
        <dbReference type="Proteomes" id="UP001148838"/>
    </source>
</evidence>